<feature type="chain" id="PRO_5013117715" evidence="2">
    <location>
        <begin position="20"/>
        <end position="119"/>
    </location>
</feature>
<dbReference type="AlphaFoldDB" id="A0A1X0RIF8"/>
<dbReference type="InterPro" id="IPR051477">
    <property type="entry name" value="Expansin_CellWall"/>
</dbReference>
<dbReference type="PANTHER" id="PTHR31836">
    <property type="match status" value="1"/>
</dbReference>
<dbReference type="InterPro" id="IPR036908">
    <property type="entry name" value="RlpA-like_sf"/>
</dbReference>
<dbReference type="Gene3D" id="2.40.40.10">
    <property type="entry name" value="RlpA-like domain"/>
    <property type="match status" value="1"/>
</dbReference>
<sequence>MKASFLLASLFATLLTAQAAPLETRSSMSGSGTYYDVGLGSCGHKNSNSDMVAALSSDLMDGGKLCGKSITVKSKKGSVTLTVVDTCPSCDSGDVDMSSAAFKKLGSLDEGRIPITWSY</sequence>
<evidence type="ECO:0000259" key="3">
    <source>
        <dbReference type="Pfam" id="PF03330"/>
    </source>
</evidence>
<dbReference type="OrthoDB" id="623670at2759"/>
<proteinExistence type="predicted"/>
<evidence type="ECO:0000256" key="1">
    <source>
        <dbReference type="ARBA" id="ARBA00022729"/>
    </source>
</evidence>
<accession>A0A1X0RIF8</accession>
<dbReference type="Proteomes" id="UP000242414">
    <property type="component" value="Unassembled WGS sequence"/>
</dbReference>
<dbReference type="VEuPathDB" id="FungiDB:BCV72DRAFT_219348"/>
<reference evidence="4" key="1">
    <citation type="journal article" date="2016" name="Proc. Natl. Acad. Sci. U.S.A.">
        <title>Lipid metabolic changes in an early divergent fungus govern the establishment of a mutualistic symbiosis with endobacteria.</title>
        <authorList>
            <person name="Lastovetsky O.A."/>
            <person name="Gaspar M.L."/>
            <person name="Mondo S.J."/>
            <person name="LaButti K.M."/>
            <person name="Sandor L."/>
            <person name="Grigoriev I.V."/>
            <person name="Henry S.A."/>
            <person name="Pawlowska T.E."/>
        </authorList>
    </citation>
    <scope>NUCLEOTIDE SEQUENCE [LARGE SCALE GENOMIC DNA]</scope>
    <source>
        <strain evidence="4">ATCC 52814</strain>
    </source>
</reference>
<protein>
    <submittedName>
        <fullName evidence="4">Barwin-like endoglucanase</fullName>
    </submittedName>
</protein>
<dbReference type="SUPFAM" id="SSF50685">
    <property type="entry name" value="Barwin-like endoglucanases"/>
    <property type="match status" value="1"/>
</dbReference>
<keyword evidence="1 2" id="KW-0732">Signal</keyword>
<dbReference type="InterPro" id="IPR009009">
    <property type="entry name" value="RlpA-like_DPBB"/>
</dbReference>
<gene>
    <name evidence="4" type="ORF">BCV72DRAFT_219348</name>
</gene>
<evidence type="ECO:0000313" key="4">
    <source>
        <dbReference type="EMBL" id="ORE11668.1"/>
    </source>
</evidence>
<dbReference type="CDD" id="cd22191">
    <property type="entry name" value="DPBB_RlpA_EXP_N-like"/>
    <property type="match status" value="1"/>
</dbReference>
<dbReference type="EMBL" id="KV921855">
    <property type="protein sequence ID" value="ORE11668.1"/>
    <property type="molecule type" value="Genomic_DNA"/>
</dbReference>
<feature type="signal peptide" evidence="2">
    <location>
        <begin position="1"/>
        <end position="19"/>
    </location>
</feature>
<dbReference type="PANTHER" id="PTHR31836:SF28">
    <property type="entry name" value="SRCR DOMAIN-CONTAINING PROTEIN-RELATED"/>
    <property type="match status" value="1"/>
</dbReference>
<organism evidence="4">
    <name type="scientific">Rhizopus microsporus var. microsporus</name>
    <dbReference type="NCBI Taxonomy" id="86635"/>
    <lineage>
        <taxon>Eukaryota</taxon>
        <taxon>Fungi</taxon>
        <taxon>Fungi incertae sedis</taxon>
        <taxon>Mucoromycota</taxon>
        <taxon>Mucoromycotina</taxon>
        <taxon>Mucoromycetes</taxon>
        <taxon>Mucorales</taxon>
        <taxon>Mucorineae</taxon>
        <taxon>Rhizopodaceae</taxon>
        <taxon>Rhizopus</taxon>
    </lineage>
</organism>
<name>A0A1X0RIF8_RHIZD</name>
<evidence type="ECO:0000256" key="2">
    <source>
        <dbReference type="SAM" id="SignalP"/>
    </source>
</evidence>
<dbReference type="Pfam" id="PF03330">
    <property type="entry name" value="DPBB_1"/>
    <property type="match status" value="1"/>
</dbReference>
<feature type="domain" description="RlpA-like protein double-psi beta-barrel" evidence="3">
    <location>
        <begin position="29"/>
        <end position="116"/>
    </location>
</feature>